<organism evidence="5 6">
    <name type="scientific">Alicyclobacillus cellulosilyticus</name>
    <dbReference type="NCBI Taxonomy" id="1003997"/>
    <lineage>
        <taxon>Bacteria</taxon>
        <taxon>Bacillati</taxon>
        <taxon>Bacillota</taxon>
        <taxon>Bacilli</taxon>
        <taxon>Bacillales</taxon>
        <taxon>Alicyclobacillaceae</taxon>
        <taxon>Alicyclobacillus</taxon>
    </lineage>
</organism>
<dbReference type="AlphaFoldDB" id="A0A917K5H7"/>
<gene>
    <name evidence="5" type="ORF">GCM10010885_08740</name>
</gene>
<feature type="domain" description="Rhodanese" evidence="4">
    <location>
        <begin position="14"/>
        <end position="125"/>
    </location>
</feature>
<dbReference type="PROSITE" id="PS50206">
    <property type="entry name" value="RHODANESE_3"/>
    <property type="match status" value="1"/>
</dbReference>
<dbReference type="Gene3D" id="3.40.250.10">
    <property type="entry name" value="Rhodanese-like domain"/>
    <property type="match status" value="1"/>
</dbReference>
<dbReference type="Pfam" id="PF00581">
    <property type="entry name" value="Rhodanese"/>
    <property type="match status" value="1"/>
</dbReference>
<feature type="region of interest" description="Disordered" evidence="3">
    <location>
        <begin position="30"/>
        <end position="49"/>
    </location>
</feature>
<dbReference type="GO" id="GO:0004792">
    <property type="term" value="F:thiosulfate-cyanide sulfurtransferase activity"/>
    <property type="evidence" value="ECO:0007669"/>
    <property type="project" value="TreeGrafter"/>
</dbReference>
<evidence type="ECO:0000313" key="5">
    <source>
        <dbReference type="EMBL" id="GGJ01784.1"/>
    </source>
</evidence>
<evidence type="ECO:0000313" key="6">
    <source>
        <dbReference type="Proteomes" id="UP000637695"/>
    </source>
</evidence>
<dbReference type="PANTHER" id="PTHR11364:SF27">
    <property type="entry name" value="SULFURTRANSFERASE"/>
    <property type="match status" value="1"/>
</dbReference>
<name>A0A917K5H7_9BACL</name>
<proteinExistence type="predicted"/>
<protein>
    <recommendedName>
        <fullName evidence="4">Rhodanese domain-containing protein</fullName>
    </recommendedName>
</protein>
<sequence length="128" mass="13886">MLITVDDVRDVVAGRRDAVLIDARAPERYRGETEPLDPKAGHIPGAVNRPWQEGLGEDGRWLPPELQRARFRDVLADGSEVIAYCGSGVTACANLFALALAGKPDARLYAGSWSDWCSYPEHPVATGP</sequence>
<keyword evidence="2" id="KW-0677">Repeat</keyword>
<evidence type="ECO:0000256" key="1">
    <source>
        <dbReference type="ARBA" id="ARBA00022679"/>
    </source>
</evidence>
<dbReference type="Proteomes" id="UP000637695">
    <property type="component" value="Unassembled WGS sequence"/>
</dbReference>
<evidence type="ECO:0000256" key="2">
    <source>
        <dbReference type="ARBA" id="ARBA00022737"/>
    </source>
</evidence>
<evidence type="ECO:0000256" key="3">
    <source>
        <dbReference type="SAM" id="MobiDB-lite"/>
    </source>
</evidence>
<keyword evidence="6" id="KW-1185">Reference proteome</keyword>
<accession>A0A917K5H7</accession>
<dbReference type="SMART" id="SM00450">
    <property type="entry name" value="RHOD"/>
    <property type="match status" value="1"/>
</dbReference>
<dbReference type="InterPro" id="IPR036873">
    <property type="entry name" value="Rhodanese-like_dom_sf"/>
</dbReference>
<dbReference type="InterPro" id="IPR045078">
    <property type="entry name" value="TST/MPST-like"/>
</dbReference>
<dbReference type="EMBL" id="BMOY01000009">
    <property type="protein sequence ID" value="GGJ01784.1"/>
    <property type="molecule type" value="Genomic_DNA"/>
</dbReference>
<dbReference type="PANTHER" id="PTHR11364">
    <property type="entry name" value="THIOSULFATE SULFERTANSFERASE"/>
    <property type="match status" value="1"/>
</dbReference>
<feature type="compositionally biased region" description="Basic and acidic residues" evidence="3">
    <location>
        <begin position="30"/>
        <end position="40"/>
    </location>
</feature>
<dbReference type="RefSeq" id="WP_188881374.1">
    <property type="nucleotide sequence ID" value="NZ_BMOY01000009.1"/>
</dbReference>
<reference evidence="5" key="2">
    <citation type="submission" date="2020-09" db="EMBL/GenBank/DDBJ databases">
        <authorList>
            <person name="Sun Q."/>
            <person name="Ohkuma M."/>
        </authorList>
    </citation>
    <scope>NUCLEOTIDE SEQUENCE</scope>
    <source>
        <strain evidence="5">JCM 18487</strain>
    </source>
</reference>
<keyword evidence="1" id="KW-0808">Transferase</keyword>
<comment type="caution">
    <text evidence="5">The sequence shown here is derived from an EMBL/GenBank/DDBJ whole genome shotgun (WGS) entry which is preliminary data.</text>
</comment>
<dbReference type="InterPro" id="IPR001763">
    <property type="entry name" value="Rhodanese-like_dom"/>
</dbReference>
<dbReference type="CDD" id="cd01449">
    <property type="entry name" value="TST_Repeat_2"/>
    <property type="match status" value="1"/>
</dbReference>
<evidence type="ECO:0000259" key="4">
    <source>
        <dbReference type="PROSITE" id="PS50206"/>
    </source>
</evidence>
<dbReference type="SUPFAM" id="SSF52821">
    <property type="entry name" value="Rhodanese/Cell cycle control phosphatase"/>
    <property type="match status" value="1"/>
</dbReference>
<reference evidence="5" key="1">
    <citation type="journal article" date="2014" name="Int. J. Syst. Evol. Microbiol.">
        <title>Complete genome sequence of Corynebacterium casei LMG S-19264T (=DSM 44701T), isolated from a smear-ripened cheese.</title>
        <authorList>
            <consortium name="US DOE Joint Genome Institute (JGI-PGF)"/>
            <person name="Walter F."/>
            <person name="Albersmeier A."/>
            <person name="Kalinowski J."/>
            <person name="Ruckert C."/>
        </authorList>
    </citation>
    <scope>NUCLEOTIDE SEQUENCE</scope>
    <source>
        <strain evidence="5">JCM 18487</strain>
    </source>
</reference>